<evidence type="ECO:0000313" key="2">
    <source>
        <dbReference type="EMBL" id="THF27719.1"/>
    </source>
</evidence>
<name>A0AAQ2D7Q8_9PSED</name>
<sequence length="72" mass="7864">MTTEVAITPGSASMRRTSRHDPEPAVHGMPLLAVTARQRQGKTARYLAENLPVIETGRQLSLEQVPTVGLRN</sequence>
<comment type="caution">
    <text evidence="2">The sequence shown here is derived from an EMBL/GenBank/DDBJ whole genome shotgun (WGS) entry which is preliminary data.</text>
</comment>
<gene>
    <name evidence="2" type="ORF">E5170_24280</name>
</gene>
<accession>A0AAQ2D7Q8</accession>
<feature type="region of interest" description="Disordered" evidence="1">
    <location>
        <begin position="1"/>
        <end position="26"/>
    </location>
</feature>
<reference evidence="2 3" key="1">
    <citation type="submission" date="2019-04" db="EMBL/GenBank/DDBJ databases">
        <title>Draft genome sequence of Pseudomonas sp. M7D1 isolated from rhizosphere of plant the flowery desert.</title>
        <authorList>
            <person name="Poblete-Morales M."/>
            <person name="Plaza N."/>
            <person name="Corsini G."/>
            <person name="Silva E."/>
        </authorList>
    </citation>
    <scope>NUCLEOTIDE SEQUENCE [LARGE SCALE GENOMIC DNA]</scope>
    <source>
        <strain evidence="2 3">M7D1</strain>
    </source>
</reference>
<dbReference type="AlphaFoldDB" id="A0AAQ2D7Q8"/>
<organism evidence="2 3">
    <name type="scientific">Pseudomonas atacamensis</name>
    <dbReference type="NCBI Taxonomy" id="2565368"/>
    <lineage>
        <taxon>Bacteria</taxon>
        <taxon>Pseudomonadati</taxon>
        <taxon>Pseudomonadota</taxon>
        <taxon>Gammaproteobacteria</taxon>
        <taxon>Pseudomonadales</taxon>
        <taxon>Pseudomonadaceae</taxon>
        <taxon>Pseudomonas</taxon>
    </lineage>
</organism>
<dbReference type="Proteomes" id="UP000310574">
    <property type="component" value="Unassembled WGS sequence"/>
</dbReference>
<dbReference type="EMBL" id="SSBS01000007">
    <property type="protein sequence ID" value="THF27719.1"/>
    <property type="molecule type" value="Genomic_DNA"/>
</dbReference>
<evidence type="ECO:0000256" key="1">
    <source>
        <dbReference type="SAM" id="MobiDB-lite"/>
    </source>
</evidence>
<evidence type="ECO:0000313" key="3">
    <source>
        <dbReference type="Proteomes" id="UP000310574"/>
    </source>
</evidence>
<protein>
    <submittedName>
        <fullName evidence="2">Uncharacterized protein</fullName>
    </submittedName>
</protein>
<feature type="compositionally biased region" description="Polar residues" evidence="1">
    <location>
        <begin position="1"/>
        <end position="15"/>
    </location>
</feature>
<proteinExistence type="predicted"/>